<evidence type="ECO:0000313" key="5">
    <source>
        <dbReference type="EMBL" id="QFQ01560.1"/>
    </source>
</evidence>
<accession>A0A5J6Z9E8</accession>
<dbReference type="KEGG" id="cuo:CUROG_00780"/>
<gene>
    <name evidence="5" type="primary">yurK</name>
    <name evidence="5" type="ORF">CUROG_00780</name>
</gene>
<dbReference type="PROSITE" id="PS50949">
    <property type="entry name" value="HTH_GNTR"/>
    <property type="match status" value="1"/>
</dbReference>
<dbReference type="SMART" id="SM00345">
    <property type="entry name" value="HTH_GNTR"/>
    <property type="match status" value="1"/>
</dbReference>
<protein>
    <submittedName>
        <fullName evidence="5">Putative HTH-type transcriptional regulator YurK</fullName>
    </submittedName>
</protein>
<evidence type="ECO:0000313" key="6">
    <source>
        <dbReference type="Proteomes" id="UP000326711"/>
    </source>
</evidence>
<evidence type="ECO:0000259" key="4">
    <source>
        <dbReference type="PROSITE" id="PS50949"/>
    </source>
</evidence>
<dbReference type="InterPro" id="IPR000524">
    <property type="entry name" value="Tscrpt_reg_HTH_GntR"/>
</dbReference>
<dbReference type="CDD" id="cd07377">
    <property type="entry name" value="WHTH_GntR"/>
    <property type="match status" value="1"/>
</dbReference>
<dbReference type="SUPFAM" id="SSF46785">
    <property type="entry name" value="Winged helix' DNA-binding domain"/>
    <property type="match status" value="1"/>
</dbReference>
<proteinExistence type="predicted"/>
<dbReference type="InterPro" id="IPR036390">
    <property type="entry name" value="WH_DNA-bd_sf"/>
</dbReference>
<dbReference type="Pfam" id="PF00392">
    <property type="entry name" value="GntR"/>
    <property type="match status" value="1"/>
</dbReference>
<name>A0A5J6Z9E8_9CORY</name>
<evidence type="ECO:0000256" key="2">
    <source>
        <dbReference type="ARBA" id="ARBA00023125"/>
    </source>
</evidence>
<keyword evidence="3" id="KW-0804">Transcription</keyword>
<dbReference type="Gene3D" id="1.10.10.10">
    <property type="entry name" value="Winged helix-like DNA-binding domain superfamily/Winged helix DNA-binding domain"/>
    <property type="match status" value="1"/>
</dbReference>
<evidence type="ECO:0000256" key="1">
    <source>
        <dbReference type="ARBA" id="ARBA00023015"/>
    </source>
</evidence>
<organism evidence="5 6">
    <name type="scientific">Corynebacterium urogenitale</name>
    <dbReference type="NCBI Taxonomy" id="2487892"/>
    <lineage>
        <taxon>Bacteria</taxon>
        <taxon>Bacillati</taxon>
        <taxon>Actinomycetota</taxon>
        <taxon>Actinomycetes</taxon>
        <taxon>Mycobacteriales</taxon>
        <taxon>Corynebacteriaceae</taxon>
        <taxon>Corynebacterium</taxon>
    </lineage>
</organism>
<reference evidence="6" key="1">
    <citation type="submission" date="2019-10" db="EMBL/GenBank/DDBJ databases">
        <title>Complete genome sequence of Corynebacterium urogenitalis DSM 108747, isolated from the genital tract of a cow.</title>
        <authorList>
            <person name="Ruckert C."/>
            <person name="Ballas P."/>
            <person name="Wagener K."/>
            <person name="Drillich M."/>
            <person name="Kaempfer P."/>
            <person name="Busse H.-J."/>
            <person name="Ehling-Schulz M."/>
        </authorList>
    </citation>
    <scope>NUCLEOTIDE SEQUENCE [LARGE SCALE GENOMIC DNA]</scope>
    <source>
        <strain evidence="6">LMM 1652</strain>
    </source>
</reference>
<dbReference type="EMBL" id="CP045032">
    <property type="protein sequence ID" value="QFQ01560.1"/>
    <property type="molecule type" value="Genomic_DNA"/>
</dbReference>
<keyword evidence="2" id="KW-0238">DNA-binding</keyword>
<feature type="domain" description="HTH gntR-type" evidence="4">
    <location>
        <begin position="7"/>
        <end position="75"/>
    </location>
</feature>
<dbReference type="AlphaFoldDB" id="A0A5J6Z9E8"/>
<dbReference type="GO" id="GO:0003677">
    <property type="term" value="F:DNA binding"/>
    <property type="evidence" value="ECO:0007669"/>
    <property type="project" value="UniProtKB-KW"/>
</dbReference>
<evidence type="ECO:0000256" key="3">
    <source>
        <dbReference type="ARBA" id="ARBA00023163"/>
    </source>
</evidence>
<keyword evidence="1" id="KW-0805">Transcription regulation</keyword>
<dbReference type="PANTHER" id="PTHR38445">
    <property type="entry name" value="HTH-TYPE TRANSCRIPTIONAL REPRESSOR YTRA"/>
    <property type="match status" value="1"/>
</dbReference>
<dbReference type="PANTHER" id="PTHR38445:SF10">
    <property type="entry name" value="GNTR-FAMILY TRANSCRIPTIONAL REGULATOR"/>
    <property type="match status" value="1"/>
</dbReference>
<dbReference type="Proteomes" id="UP000326711">
    <property type="component" value="Chromosome"/>
</dbReference>
<dbReference type="GO" id="GO:0003700">
    <property type="term" value="F:DNA-binding transcription factor activity"/>
    <property type="evidence" value="ECO:0007669"/>
    <property type="project" value="InterPro"/>
</dbReference>
<sequence>MMDEATAPLFQQVADLIADAIVDGSLPEGERAPSTNELAAFHHINPATARKGLTLLVEQGILSKRRGVGMFVEVGAKELIITMRKQNFAHDYAVPLVDEAAKLGMNQQELTTLIQQVAESRGLYR</sequence>
<dbReference type="InterPro" id="IPR036388">
    <property type="entry name" value="WH-like_DNA-bd_sf"/>
</dbReference>
<keyword evidence="6" id="KW-1185">Reference proteome</keyword>